<reference evidence="7 8" key="1">
    <citation type="journal article" date="2018" name="Sci. Rep.">
        <title>Genome sequence of the cauliflower mushroom Sparassis crispa (Hanabiratake) and its association with beneficial usage.</title>
        <authorList>
            <person name="Kiyama R."/>
            <person name="Furutani Y."/>
            <person name="Kawaguchi K."/>
            <person name="Nakanishi T."/>
        </authorList>
    </citation>
    <scope>NUCLEOTIDE SEQUENCE [LARGE SCALE GENOMIC DNA]</scope>
</reference>
<dbReference type="GeneID" id="38777344"/>
<keyword evidence="5" id="KW-0479">Metal-binding</keyword>
<dbReference type="OrthoDB" id="5817230at2759"/>
<gene>
    <name evidence="7" type="ORF">SCP_0301420</name>
</gene>
<dbReference type="FunFam" id="3.40.50.300:FF:000720">
    <property type="entry name" value="Guanine nucleotide-binding protein G(k) subunit alpha"/>
    <property type="match status" value="1"/>
</dbReference>
<dbReference type="InterPro" id="IPR001019">
    <property type="entry name" value="Gprotein_alpha_su"/>
</dbReference>
<dbReference type="AlphaFoldDB" id="A0A401GE37"/>
<evidence type="ECO:0000256" key="3">
    <source>
        <dbReference type="ARBA" id="ARBA00023224"/>
    </source>
</evidence>
<sequence>MAATDSLMPLDHFDLTFPPAALGAPSSIDEQEALRISNAIDDEIKHDQEARNRRKHREIKVMLLGQAESGKSTLQKQFQLHYASQTIDHERPSWRPIVYFNILKAISMILNEVDDQYFASPDNPPHSSSSPANASSSSSSSSSNVAGTTNSAVADPMWYAELAYLRGKLLPLVASEDALAAELSGGITVSGGRTGVYVRAGWQVTDARVPLSDIGNAPSSRSYTMMNIVGKTLAASQNELKQLWGHAAVVKLLKEHKLRLEEYAAFFLDNIHRIAQPDYLPSTEDILHVRLQTLGVKEHAFNINMGATQYSCILYDVGGARGQRQAWVPYFEDATAIIFLAPISAFDQYLEEDPRTNRIDDSLQLFTTICSNKLLHKATLVLMLNKTDLLRQKLDDGIKVRKYISSYGDRPNTYEEVSEYFRAHFIQVHKRKDTYNRPLYLHFTSMLDTKAMQRIIVNVGESILRTHMATVGLA</sequence>
<dbReference type="PANTHER" id="PTHR10218">
    <property type="entry name" value="GTP-BINDING PROTEIN ALPHA SUBUNIT"/>
    <property type="match status" value="1"/>
</dbReference>
<dbReference type="SMART" id="SM00275">
    <property type="entry name" value="G_alpha"/>
    <property type="match status" value="1"/>
</dbReference>
<dbReference type="SUPFAM" id="SSF47895">
    <property type="entry name" value="Transducin (alpha subunit), insertion domain"/>
    <property type="match status" value="1"/>
</dbReference>
<evidence type="ECO:0000313" key="7">
    <source>
        <dbReference type="EMBL" id="GBE80427.1"/>
    </source>
</evidence>
<feature type="binding site" evidence="4">
    <location>
        <begin position="385"/>
        <end position="388"/>
    </location>
    <ligand>
        <name>GTP</name>
        <dbReference type="ChEBI" id="CHEBI:37565"/>
    </ligand>
</feature>
<dbReference type="PROSITE" id="PS51882">
    <property type="entry name" value="G_ALPHA"/>
    <property type="match status" value="1"/>
</dbReference>
<evidence type="ECO:0000313" key="8">
    <source>
        <dbReference type="Proteomes" id="UP000287166"/>
    </source>
</evidence>
<dbReference type="GO" id="GO:0001664">
    <property type="term" value="F:G protein-coupled receptor binding"/>
    <property type="evidence" value="ECO:0007669"/>
    <property type="project" value="TreeGrafter"/>
</dbReference>
<organism evidence="7 8">
    <name type="scientific">Sparassis crispa</name>
    <dbReference type="NCBI Taxonomy" id="139825"/>
    <lineage>
        <taxon>Eukaryota</taxon>
        <taxon>Fungi</taxon>
        <taxon>Dikarya</taxon>
        <taxon>Basidiomycota</taxon>
        <taxon>Agaricomycotina</taxon>
        <taxon>Agaricomycetes</taxon>
        <taxon>Polyporales</taxon>
        <taxon>Sparassidaceae</taxon>
        <taxon>Sparassis</taxon>
    </lineage>
</organism>
<dbReference type="Proteomes" id="UP000287166">
    <property type="component" value="Unassembled WGS sequence"/>
</dbReference>
<evidence type="ECO:0000256" key="5">
    <source>
        <dbReference type="PIRSR" id="PIRSR601019-2"/>
    </source>
</evidence>
<dbReference type="Pfam" id="PF00503">
    <property type="entry name" value="G-alpha"/>
    <property type="match status" value="1"/>
</dbReference>
<dbReference type="STRING" id="139825.A0A401GE37"/>
<comment type="caution">
    <text evidence="7">The sequence shown here is derived from an EMBL/GenBank/DDBJ whole genome shotgun (WGS) entry which is preliminary data.</text>
</comment>
<keyword evidence="2 4" id="KW-0342">GTP-binding</keyword>
<dbReference type="GO" id="GO:0003924">
    <property type="term" value="F:GTPase activity"/>
    <property type="evidence" value="ECO:0007669"/>
    <property type="project" value="InterPro"/>
</dbReference>
<dbReference type="GO" id="GO:0031683">
    <property type="term" value="F:G-protein beta/gamma-subunit complex binding"/>
    <property type="evidence" value="ECO:0007669"/>
    <property type="project" value="InterPro"/>
</dbReference>
<dbReference type="GO" id="GO:0005834">
    <property type="term" value="C:heterotrimeric G-protein complex"/>
    <property type="evidence" value="ECO:0007669"/>
    <property type="project" value="TreeGrafter"/>
</dbReference>
<evidence type="ECO:0000256" key="1">
    <source>
        <dbReference type="ARBA" id="ARBA00022741"/>
    </source>
</evidence>
<feature type="region of interest" description="Disordered" evidence="6">
    <location>
        <begin position="119"/>
        <end position="147"/>
    </location>
</feature>
<dbReference type="Gene3D" id="3.40.50.300">
    <property type="entry name" value="P-loop containing nucleotide triphosphate hydrolases"/>
    <property type="match status" value="2"/>
</dbReference>
<dbReference type="EMBL" id="BFAD01000003">
    <property type="protein sequence ID" value="GBE80427.1"/>
    <property type="molecule type" value="Genomic_DNA"/>
</dbReference>
<feature type="compositionally biased region" description="Low complexity" evidence="6">
    <location>
        <begin position="119"/>
        <end position="144"/>
    </location>
</feature>
<dbReference type="SUPFAM" id="SSF52540">
    <property type="entry name" value="P-loop containing nucleoside triphosphate hydrolases"/>
    <property type="match status" value="1"/>
</dbReference>
<dbReference type="GO" id="GO:0005525">
    <property type="term" value="F:GTP binding"/>
    <property type="evidence" value="ECO:0007669"/>
    <property type="project" value="UniProtKB-KW"/>
</dbReference>
<dbReference type="InParanoid" id="A0A401GE37"/>
<dbReference type="Gene3D" id="1.10.400.10">
    <property type="entry name" value="GI Alpha 1, domain 2-like"/>
    <property type="match status" value="2"/>
</dbReference>
<keyword evidence="8" id="KW-1185">Reference proteome</keyword>
<feature type="binding site" evidence="4">
    <location>
        <begin position="287"/>
        <end position="293"/>
    </location>
    <ligand>
        <name>GTP</name>
        <dbReference type="ChEBI" id="CHEBI:37565"/>
    </ligand>
</feature>
<dbReference type="InterPro" id="IPR011025">
    <property type="entry name" value="GproteinA_insert"/>
</dbReference>
<protein>
    <submittedName>
        <fullName evidence="7">Guanine nucleotide-binding protein alpha-4 subunit</fullName>
    </submittedName>
</protein>
<evidence type="ECO:0000256" key="6">
    <source>
        <dbReference type="SAM" id="MobiDB-lite"/>
    </source>
</evidence>
<dbReference type="PRINTS" id="PR00318">
    <property type="entry name" value="GPROTEINA"/>
</dbReference>
<dbReference type="PANTHER" id="PTHR10218:SF360">
    <property type="entry name" value="GUANINE NUCLEOTIDE-BINDING PROTEIN SUBUNIT ALPHA HOMOLOG"/>
    <property type="match status" value="1"/>
</dbReference>
<evidence type="ECO:0000256" key="4">
    <source>
        <dbReference type="PIRSR" id="PIRSR601019-1"/>
    </source>
</evidence>
<keyword evidence="3" id="KW-0807">Transducer</keyword>
<name>A0A401GE37_9APHY</name>
<evidence type="ECO:0000256" key="2">
    <source>
        <dbReference type="ARBA" id="ARBA00023134"/>
    </source>
</evidence>
<dbReference type="RefSeq" id="XP_027611340.1">
    <property type="nucleotide sequence ID" value="XM_027755539.1"/>
</dbReference>
<proteinExistence type="predicted"/>
<dbReference type="GO" id="GO:0005737">
    <property type="term" value="C:cytoplasm"/>
    <property type="evidence" value="ECO:0007669"/>
    <property type="project" value="TreeGrafter"/>
</dbReference>
<keyword evidence="1 4" id="KW-0547">Nucleotide-binding</keyword>
<dbReference type="GO" id="GO:0046872">
    <property type="term" value="F:metal ion binding"/>
    <property type="evidence" value="ECO:0007669"/>
    <property type="project" value="UniProtKB-KW"/>
</dbReference>
<dbReference type="GO" id="GO:0007188">
    <property type="term" value="P:adenylate cyclase-modulating G protein-coupled receptor signaling pathway"/>
    <property type="evidence" value="ECO:0007669"/>
    <property type="project" value="TreeGrafter"/>
</dbReference>
<dbReference type="InterPro" id="IPR027417">
    <property type="entry name" value="P-loop_NTPase"/>
</dbReference>
<feature type="binding site" evidence="5">
    <location>
        <position position="293"/>
    </location>
    <ligand>
        <name>Mg(2+)</name>
        <dbReference type="ChEBI" id="CHEBI:18420"/>
    </ligand>
</feature>
<accession>A0A401GE37</accession>
<keyword evidence="5" id="KW-0460">Magnesium</keyword>